<sequence>MRLWTKTITIYAYEATKKSDKERLIEMGAAKRKPATLKAKPKEEGNKKALIWIASIVGVVFVAVAALLVVTS</sequence>
<dbReference type="Proteomes" id="UP000261905">
    <property type="component" value="Unassembled WGS sequence"/>
</dbReference>
<reference evidence="2 3" key="1">
    <citation type="submission" date="2018-08" db="EMBL/GenBank/DDBJ databases">
        <title>Paenibacillus sp. M4BSY-1, whole genome shotgun sequence.</title>
        <authorList>
            <person name="Tuo L."/>
        </authorList>
    </citation>
    <scope>NUCLEOTIDE SEQUENCE [LARGE SCALE GENOMIC DNA]</scope>
    <source>
        <strain evidence="2 3">M4BSY-1</strain>
    </source>
</reference>
<name>A0A371PP40_9BACL</name>
<accession>A0A371PP40</accession>
<gene>
    <name evidence="2" type="ORF">DX130_10810</name>
</gene>
<keyword evidence="1" id="KW-0472">Membrane</keyword>
<feature type="transmembrane region" description="Helical" evidence="1">
    <location>
        <begin position="49"/>
        <end position="70"/>
    </location>
</feature>
<dbReference type="EMBL" id="QUBQ01000001">
    <property type="protein sequence ID" value="REK77459.1"/>
    <property type="molecule type" value="Genomic_DNA"/>
</dbReference>
<organism evidence="2 3">
    <name type="scientific">Paenibacillus paeoniae</name>
    <dbReference type="NCBI Taxonomy" id="2292705"/>
    <lineage>
        <taxon>Bacteria</taxon>
        <taxon>Bacillati</taxon>
        <taxon>Bacillota</taxon>
        <taxon>Bacilli</taxon>
        <taxon>Bacillales</taxon>
        <taxon>Paenibacillaceae</taxon>
        <taxon>Paenibacillus</taxon>
    </lineage>
</organism>
<keyword evidence="3" id="KW-1185">Reference proteome</keyword>
<keyword evidence="1" id="KW-0812">Transmembrane</keyword>
<evidence type="ECO:0000313" key="3">
    <source>
        <dbReference type="Proteomes" id="UP000261905"/>
    </source>
</evidence>
<proteinExistence type="predicted"/>
<dbReference type="AlphaFoldDB" id="A0A371PP40"/>
<protein>
    <submittedName>
        <fullName evidence="2">Uncharacterized protein</fullName>
    </submittedName>
</protein>
<evidence type="ECO:0000256" key="1">
    <source>
        <dbReference type="SAM" id="Phobius"/>
    </source>
</evidence>
<comment type="caution">
    <text evidence="2">The sequence shown here is derived from an EMBL/GenBank/DDBJ whole genome shotgun (WGS) entry which is preliminary data.</text>
</comment>
<keyword evidence="1" id="KW-1133">Transmembrane helix</keyword>
<evidence type="ECO:0000313" key="2">
    <source>
        <dbReference type="EMBL" id="REK77459.1"/>
    </source>
</evidence>